<organism evidence="1 2">
    <name type="scientific">Capsicum baccatum</name>
    <name type="common">Peruvian pepper</name>
    <dbReference type="NCBI Taxonomy" id="33114"/>
    <lineage>
        <taxon>Eukaryota</taxon>
        <taxon>Viridiplantae</taxon>
        <taxon>Streptophyta</taxon>
        <taxon>Embryophyta</taxon>
        <taxon>Tracheophyta</taxon>
        <taxon>Spermatophyta</taxon>
        <taxon>Magnoliopsida</taxon>
        <taxon>eudicotyledons</taxon>
        <taxon>Gunneridae</taxon>
        <taxon>Pentapetalae</taxon>
        <taxon>asterids</taxon>
        <taxon>lamiids</taxon>
        <taxon>Solanales</taxon>
        <taxon>Solanaceae</taxon>
        <taxon>Solanoideae</taxon>
        <taxon>Capsiceae</taxon>
        <taxon>Capsicum</taxon>
    </lineage>
</organism>
<evidence type="ECO:0000313" key="1">
    <source>
        <dbReference type="EMBL" id="PHT41934.1"/>
    </source>
</evidence>
<reference evidence="1 2" key="1">
    <citation type="journal article" date="2017" name="Genome Biol.">
        <title>New reference genome sequences of hot pepper reveal the massive evolution of plant disease-resistance genes by retroduplication.</title>
        <authorList>
            <person name="Kim S."/>
            <person name="Park J."/>
            <person name="Yeom S.I."/>
            <person name="Kim Y.M."/>
            <person name="Seo E."/>
            <person name="Kim K.T."/>
            <person name="Kim M.S."/>
            <person name="Lee J.M."/>
            <person name="Cheong K."/>
            <person name="Shin H.S."/>
            <person name="Kim S.B."/>
            <person name="Han K."/>
            <person name="Lee J."/>
            <person name="Park M."/>
            <person name="Lee H.A."/>
            <person name="Lee H.Y."/>
            <person name="Lee Y."/>
            <person name="Oh S."/>
            <person name="Lee J.H."/>
            <person name="Choi E."/>
            <person name="Choi E."/>
            <person name="Lee S.E."/>
            <person name="Jeon J."/>
            <person name="Kim H."/>
            <person name="Choi G."/>
            <person name="Song H."/>
            <person name="Lee J."/>
            <person name="Lee S.C."/>
            <person name="Kwon J.K."/>
            <person name="Lee H.Y."/>
            <person name="Koo N."/>
            <person name="Hong Y."/>
            <person name="Kim R.W."/>
            <person name="Kang W.H."/>
            <person name="Huh J.H."/>
            <person name="Kang B.C."/>
            <person name="Yang T.J."/>
            <person name="Lee Y.H."/>
            <person name="Bennetzen J.L."/>
            <person name="Choi D."/>
        </authorList>
    </citation>
    <scope>NUCLEOTIDE SEQUENCE [LARGE SCALE GENOMIC DNA]</scope>
    <source>
        <strain evidence="2">cv. PBC81</strain>
    </source>
</reference>
<name>A0A2G2W9M2_CAPBA</name>
<dbReference type="PANTHER" id="PTHR34569">
    <property type="entry name" value="EXPRESSED PROTEIN"/>
    <property type="match status" value="1"/>
</dbReference>
<protein>
    <submittedName>
        <fullName evidence="1">Uncharacterized protein</fullName>
    </submittedName>
</protein>
<dbReference type="OrthoDB" id="682663at2759"/>
<dbReference type="EMBL" id="MLFT02000008">
    <property type="protein sequence ID" value="PHT41934.1"/>
    <property type="molecule type" value="Genomic_DNA"/>
</dbReference>
<gene>
    <name evidence="1" type="ORF">CQW23_20788</name>
</gene>
<dbReference type="AlphaFoldDB" id="A0A2G2W9M2"/>
<keyword evidence="2" id="KW-1185">Reference proteome</keyword>
<dbReference type="Proteomes" id="UP000224567">
    <property type="component" value="Unassembled WGS sequence"/>
</dbReference>
<comment type="caution">
    <text evidence="1">The sequence shown here is derived from an EMBL/GenBank/DDBJ whole genome shotgun (WGS) entry which is preliminary data.</text>
</comment>
<proteinExistence type="predicted"/>
<dbReference type="PANTHER" id="PTHR34569:SF21">
    <property type="match status" value="1"/>
</dbReference>
<reference evidence="2" key="2">
    <citation type="journal article" date="2017" name="J. Anim. Genet.">
        <title>Multiple reference genome sequences of hot pepper reveal the massive evolution of plant disease resistance genes by retroduplication.</title>
        <authorList>
            <person name="Kim S."/>
            <person name="Park J."/>
            <person name="Yeom S.-I."/>
            <person name="Kim Y.-M."/>
            <person name="Seo E."/>
            <person name="Kim K.-T."/>
            <person name="Kim M.-S."/>
            <person name="Lee J.M."/>
            <person name="Cheong K."/>
            <person name="Shin H.-S."/>
            <person name="Kim S.-B."/>
            <person name="Han K."/>
            <person name="Lee J."/>
            <person name="Park M."/>
            <person name="Lee H.-A."/>
            <person name="Lee H.-Y."/>
            <person name="Lee Y."/>
            <person name="Oh S."/>
            <person name="Lee J.H."/>
            <person name="Choi E."/>
            <person name="Choi E."/>
            <person name="Lee S.E."/>
            <person name="Jeon J."/>
            <person name="Kim H."/>
            <person name="Choi G."/>
            <person name="Song H."/>
            <person name="Lee J."/>
            <person name="Lee S.-C."/>
            <person name="Kwon J.-K."/>
            <person name="Lee H.-Y."/>
            <person name="Koo N."/>
            <person name="Hong Y."/>
            <person name="Kim R.W."/>
            <person name="Kang W.-H."/>
            <person name="Huh J.H."/>
            <person name="Kang B.-C."/>
            <person name="Yang T.-J."/>
            <person name="Lee Y.-H."/>
            <person name="Bennetzen J.L."/>
            <person name="Choi D."/>
        </authorList>
    </citation>
    <scope>NUCLEOTIDE SEQUENCE [LARGE SCALE GENOMIC DNA]</scope>
    <source>
        <strain evidence="2">cv. PBC81</strain>
    </source>
</reference>
<evidence type="ECO:0000313" key="2">
    <source>
        <dbReference type="Proteomes" id="UP000224567"/>
    </source>
</evidence>
<sequence>MVNMESLTYTSLKDLLPVSPPAILSPTNGRKDSWREIPMKDPLLQQAAWAYLQPVVTPEADRSFTDKMKDKCFGLFDCFTDVICYLFKPAVTESENWNGEDSDD</sequence>
<accession>A0A2G2W9M2</accession>